<dbReference type="RefSeq" id="WP_380425560.1">
    <property type="nucleotide sequence ID" value="NZ_JBHRZV010000027.1"/>
</dbReference>
<dbReference type="Proteomes" id="UP001595807">
    <property type="component" value="Unassembled WGS sequence"/>
</dbReference>
<feature type="transmembrane region" description="Helical" evidence="1">
    <location>
        <begin position="41"/>
        <end position="62"/>
    </location>
</feature>
<protein>
    <submittedName>
        <fullName evidence="2">Uncharacterized protein</fullName>
    </submittedName>
</protein>
<evidence type="ECO:0000313" key="3">
    <source>
        <dbReference type="Proteomes" id="UP001595807"/>
    </source>
</evidence>
<feature type="transmembrane region" description="Helical" evidence="1">
    <location>
        <begin position="12"/>
        <end position="29"/>
    </location>
</feature>
<proteinExistence type="predicted"/>
<keyword evidence="1" id="KW-0472">Membrane</keyword>
<dbReference type="EMBL" id="JBHRZV010000027">
    <property type="protein sequence ID" value="MFC3927693.1"/>
    <property type="molecule type" value="Genomic_DNA"/>
</dbReference>
<keyword evidence="3" id="KW-1185">Reference proteome</keyword>
<name>A0ABV8CUI9_9STRE</name>
<sequence>MKSSSPQTKQACLAILGLNIITFTLFVLPRVNLSATSFAGWAINGVAVVQVVLMIGLVVRILTAFSEKSNK</sequence>
<comment type="caution">
    <text evidence="2">The sequence shown here is derived from an EMBL/GenBank/DDBJ whole genome shotgun (WGS) entry which is preliminary data.</text>
</comment>
<evidence type="ECO:0000256" key="1">
    <source>
        <dbReference type="SAM" id="Phobius"/>
    </source>
</evidence>
<accession>A0ABV8CUI9</accession>
<organism evidence="2 3">
    <name type="scientific">Streptococcus caprae</name>
    <dbReference type="NCBI Taxonomy" id="1640501"/>
    <lineage>
        <taxon>Bacteria</taxon>
        <taxon>Bacillati</taxon>
        <taxon>Bacillota</taxon>
        <taxon>Bacilli</taxon>
        <taxon>Lactobacillales</taxon>
        <taxon>Streptococcaceae</taxon>
        <taxon>Streptococcus</taxon>
    </lineage>
</organism>
<keyword evidence="1" id="KW-0812">Transmembrane</keyword>
<keyword evidence="1" id="KW-1133">Transmembrane helix</keyword>
<reference evidence="3" key="1">
    <citation type="journal article" date="2019" name="Int. J. Syst. Evol. Microbiol.">
        <title>The Global Catalogue of Microorganisms (GCM) 10K type strain sequencing project: providing services to taxonomists for standard genome sequencing and annotation.</title>
        <authorList>
            <consortium name="The Broad Institute Genomics Platform"/>
            <consortium name="The Broad Institute Genome Sequencing Center for Infectious Disease"/>
            <person name="Wu L."/>
            <person name="Ma J."/>
        </authorList>
    </citation>
    <scope>NUCLEOTIDE SEQUENCE [LARGE SCALE GENOMIC DNA]</scope>
    <source>
        <strain evidence="3">CCUG 67170</strain>
    </source>
</reference>
<evidence type="ECO:0000313" key="2">
    <source>
        <dbReference type="EMBL" id="MFC3927693.1"/>
    </source>
</evidence>
<gene>
    <name evidence="2" type="ORF">ACFORF_03525</name>
</gene>